<comment type="cofactor">
    <cofactor evidence="1 7">
        <name>FAD</name>
        <dbReference type="ChEBI" id="CHEBI:57692"/>
    </cofactor>
</comment>
<keyword evidence="5 7" id="KW-0274">FAD</keyword>
<dbReference type="PANTHER" id="PTHR48083">
    <property type="entry name" value="MEDIUM-CHAIN SPECIFIC ACYL-COA DEHYDROGENASE, MITOCHONDRIAL-RELATED"/>
    <property type="match status" value="1"/>
</dbReference>
<evidence type="ECO:0000256" key="4">
    <source>
        <dbReference type="ARBA" id="ARBA00022630"/>
    </source>
</evidence>
<dbReference type="InterPro" id="IPR006091">
    <property type="entry name" value="Acyl-CoA_Oxase/DH_mid-dom"/>
</dbReference>
<dbReference type="PhylomeDB" id="B0Y3F8"/>
<evidence type="ECO:0000259" key="8">
    <source>
        <dbReference type="Pfam" id="PF00441"/>
    </source>
</evidence>
<dbReference type="GO" id="GO:0005737">
    <property type="term" value="C:cytoplasm"/>
    <property type="evidence" value="ECO:0007669"/>
    <property type="project" value="TreeGrafter"/>
</dbReference>
<evidence type="ECO:0000256" key="3">
    <source>
        <dbReference type="ARBA" id="ARBA00011738"/>
    </source>
</evidence>
<dbReference type="InterPro" id="IPR037069">
    <property type="entry name" value="AcylCoA_DH/ox_N_sf"/>
</dbReference>
<dbReference type="InterPro" id="IPR013786">
    <property type="entry name" value="AcylCoA_DH/ox_N"/>
</dbReference>
<dbReference type="AlphaFoldDB" id="B0Y3F8"/>
<name>B0Y3F8_ASPFC</name>
<dbReference type="Proteomes" id="UP000001699">
    <property type="component" value="Unassembled WGS sequence"/>
</dbReference>
<evidence type="ECO:0000256" key="6">
    <source>
        <dbReference type="ARBA" id="ARBA00023002"/>
    </source>
</evidence>
<evidence type="ECO:0000259" key="10">
    <source>
        <dbReference type="Pfam" id="PF02771"/>
    </source>
</evidence>
<dbReference type="PANTHER" id="PTHR48083:SF13">
    <property type="entry name" value="ACYL-COA DEHYDROGENASE FAMILY MEMBER 11"/>
    <property type="match status" value="1"/>
</dbReference>
<comment type="similarity">
    <text evidence="2 7">Belongs to the acyl-CoA dehydrogenase family.</text>
</comment>
<dbReference type="Pfam" id="PF02770">
    <property type="entry name" value="Acyl-CoA_dh_M"/>
    <property type="match status" value="1"/>
</dbReference>
<dbReference type="Pfam" id="PF02771">
    <property type="entry name" value="Acyl-CoA_dh_N"/>
    <property type="match status" value="1"/>
</dbReference>
<gene>
    <name evidence="11" type="ORF">AFUB_054050</name>
</gene>
<feature type="domain" description="Acyl-CoA dehydrogenase/oxidase N-terminal" evidence="10">
    <location>
        <begin position="60"/>
        <end position="163"/>
    </location>
</feature>
<evidence type="ECO:0000313" key="12">
    <source>
        <dbReference type="Proteomes" id="UP000001699"/>
    </source>
</evidence>
<keyword evidence="4 7" id="KW-0285">Flavoprotein</keyword>
<sequence length="468" mass="51574">MSASTRIPPIAQPFVSDRAKRVLDLVRCLFTISPGYKFSNTCRGVQVEEFVEKDCIPAEAVFQAQLGEGEKRWQTNPAVLEELKAKARKLGLWNMFLPKNHFSQGAGFSNLEYGLMAEYLGKSKLASEATNNSAPDTGNMEVLAKYGNEAQKKQWLAPLLDGKIRSAFLMTEPDVASSDATNIELNIRREGNEYVLNGSKWWSSGAGDPRCAIYLVMGKSDPTNPDPYRQQSVILVPAGLPGITVHRMLTVYGYDDAPHGHGHISFNNVRVPVSNIVLGEGRGFEIIQGRLGPGRIHHAMRTIGAAEKALEWLIARVNDDRKKTFGKPLSAHGVILEWIAKSRIEIDAARLIVLNAAIKIDQGDAKSALKEIAQAKVLVPQTALTVIDRAVQAYGAAGVCQDTPLANLWAMIRTLRIADGPDEVHLQQLGRRENKSRQDAIVAKLKYQKEEAERLLLANGFQKPKSHL</sequence>
<proteinExistence type="inferred from homology"/>
<comment type="subunit">
    <text evidence="3">Homodimer.</text>
</comment>
<dbReference type="FunFam" id="2.40.110.10:FF:000002">
    <property type="entry name" value="Acyl-CoA dehydrogenase fadE12"/>
    <property type="match status" value="1"/>
</dbReference>
<dbReference type="Gene3D" id="2.40.110.10">
    <property type="entry name" value="Butyryl-CoA Dehydrogenase, subunit A, domain 2"/>
    <property type="match status" value="1"/>
</dbReference>
<evidence type="ECO:0000256" key="1">
    <source>
        <dbReference type="ARBA" id="ARBA00001974"/>
    </source>
</evidence>
<protein>
    <submittedName>
        <fullName evidence="11">Acyl-CoA dehydrogenase family protein</fullName>
    </submittedName>
</protein>
<dbReference type="Gene3D" id="1.10.540.10">
    <property type="entry name" value="Acyl-CoA dehydrogenase/oxidase, N-terminal domain"/>
    <property type="match status" value="1"/>
</dbReference>
<dbReference type="GO" id="GO:0050660">
    <property type="term" value="F:flavin adenine dinucleotide binding"/>
    <property type="evidence" value="ECO:0007669"/>
    <property type="project" value="InterPro"/>
</dbReference>
<evidence type="ECO:0000256" key="5">
    <source>
        <dbReference type="ARBA" id="ARBA00022827"/>
    </source>
</evidence>
<dbReference type="InterPro" id="IPR036250">
    <property type="entry name" value="AcylCo_DH-like_C"/>
</dbReference>
<dbReference type="GO" id="GO:0033539">
    <property type="term" value="P:fatty acid beta-oxidation using acyl-CoA dehydrogenase"/>
    <property type="evidence" value="ECO:0007669"/>
    <property type="project" value="TreeGrafter"/>
</dbReference>
<dbReference type="HOGENOM" id="CLU_018204_1_2_1"/>
<dbReference type="Gene3D" id="1.20.140.10">
    <property type="entry name" value="Butyryl-CoA Dehydrogenase, subunit A, domain 3"/>
    <property type="match status" value="1"/>
</dbReference>
<evidence type="ECO:0000256" key="2">
    <source>
        <dbReference type="ARBA" id="ARBA00009347"/>
    </source>
</evidence>
<dbReference type="Pfam" id="PF00441">
    <property type="entry name" value="Acyl-CoA_dh_1"/>
    <property type="match status" value="1"/>
</dbReference>
<dbReference type="InterPro" id="IPR046373">
    <property type="entry name" value="Acyl-CoA_Oxase/DH_mid-dom_sf"/>
</dbReference>
<dbReference type="GO" id="GO:0003995">
    <property type="term" value="F:acyl-CoA dehydrogenase activity"/>
    <property type="evidence" value="ECO:0007669"/>
    <property type="project" value="TreeGrafter"/>
</dbReference>
<reference evidence="11 12" key="1">
    <citation type="journal article" date="2008" name="PLoS Genet.">
        <title>Genomic islands in the pathogenic filamentous fungus Aspergillus fumigatus.</title>
        <authorList>
            <person name="Fedorova N.D."/>
            <person name="Khaldi N."/>
            <person name="Joardar V.S."/>
            <person name="Maiti R."/>
            <person name="Amedeo P."/>
            <person name="Anderson M.J."/>
            <person name="Crabtree J."/>
            <person name="Silva J.C."/>
            <person name="Badger J.H."/>
            <person name="Albarraq A."/>
            <person name="Angiuoli S."/>
            <person name="Bussey H."/>
            <person name="Bowyer P."/>
            <person name="Cotty P.J."/>
            <person name="Dyer P.S."/>
            <person name="Egan A."/>
            <person name="Galens K."/>
            <person name="Fraser-Liggett C.M."/>
            <person name="Haas B.J."/>
            <person name="Inman J.M."/>
            <person name="Kent R."/>
            <person name="Lemieux S."/>
            <person name="Malavazi I."/>
            <person name="Orvis J."/>
            <person name="Roemer T."/>
            <person name="Ronning C.M."/>
            <person name="Sundaram J.P."/>
            <person name="Sutton G."/>
            <person name="Turner G."/>
            <person name="Venter J.C."/>
            <person name="White O.R."/>
            <person name="Whitty B.R."/>
            <person name="Youngman P."/>
            <person name="Wolfe K.H."/>
            <person name="Goldman G.H."/>
            <person name="Wortman J.R."/>
            <person name="Jiang B."/>
            <person name="Denning D.W."/>
            <person name="Nierman W.C."/>
        </authorList>
    </citation>
    <scope>NUCLEOTIDE SEQUENCE [LARGE SCALE GENOMIC DNA]</scope>
    <source>
        <strain evidence="12">CBS 144.89 / FGSC A1163 / CEA10</strain>
    </source>
</reference>
<dbReference type="EMBL" id="DS499597">
    <property type="protein sequence ID" value="EDP51399.1"/>
    <property type="molecule type" value="Genomic_DNA"/>
</dbReference>
<dbReference type="SUPFAM" id="SSF47203">
    <property type="entry name" value="Acyl-CoA dehydrogenase C-terminal domain-like"/>
    <property type="match status" value="1"/>
</dbReference>
<evidence type="ECO:0000259" key="9">
    <source>
        <dbReference type="Pfam" id="PF02770"/>
    </source>
</evidence>
<dbReference type="InterPro" id="IPR009075">
    <property type="entry name" value="AcylCo_DH/oxidase_C"/>
</dbReference>
<feature type="domain" description="Acyl-CoA dehydrogenase/oxidase C-terminal" evidence="8">
    <location>
        <begin position="281"/>
        <end position="432"/>
    </location>
</feature>
<evidence type="ECO:0000256" key="7">
    <source>
        <dbReference type="RuleBase" id="RU362125"/>
    </source>
</evidence>
<keyword evidence="12" id="KW-1185">Reference proteome</keyword>
<organism evidence="11 12">
    <name type="scientific">Aspergillus fumigatus (strain CBS 144.89 / FGSC A1163 / CEA10)</name>
    <name type="common">Neosartorya fumigata</name>
    <dbReference type="NCBI Taxonomy" id="451804"/>
    <lineage>
        <taxon>Eukaryota</taxon>
        <taxon>Fungi</taxon>
        <taxon>Dikarya</taxon>
        <taxon>Ascomycota</taxon>
        <taxon>Pezizomycotina</taxon>
        <taxon>Eurotiomycetes</taxon>
        <taxon>Eurotiomycetidae</taxon>
        <taxon>Eurotiales</taxon>
        <taxon>Aspergillaceae</taxon>
        <taxon>Aspergillus</taxon>
        <taxon>Aspergillus subgen. Fumigati</taxon>
    </lineage>
</organism>
<keyword evidence="6 7" id="KW-0560">Oxidoreductase</keyword>
<dbReference type="OrthoDB" id="434771at2759"/>
<evidence type="ECO:0000313" key="11">
    <source>
        <dbReference type="EMBL" id="EDP51399.1"/>
    </source>
</evidence>
<dbReference type="SUPFAM" id="SSF56645">
    <property type="entry name" value="Acyl-CoA dehydrogenase NM domain-like"/>
    <property type="match status" value="1"/>
</dbReference>
<feature type="domain" description="Acyl-CoA oxidase/dehydrogenase middle" evidence="9">
    <location>
        <begin position="167"/>
        <end position="269"/>
    </location>
</feature>
<dbReference type="InterPro" id="IPR009100">
    <property type="entry name" value="AcylCoA_DH/oxidase_NM_dom_sf"/>
</dbReference>
<accession>B0Y3F8</accession>
<dbReference type="InterPro" id="IPR050741">
    <property type="entry name" value="Acyl-CoA_dehydrogenase"/>
</dbReference>